<keyword evidence="2" id="KW-0349">Heme</keyword>
<comment type="similarity">
    <text evidence="1">Belongs to the cytochrome P450 family.</text>
</comment>
<dbReference type="AlphaFoldDB" id="A0A381ULT8"/>
<dbReference type="InterPro" id="IPR002397">
    <property type="entry name" value="Cyt_P450_B"/>
</dbReference>
<dbReference type="InterPro" id="IPR036396">
    <property type="entry name" value="Cyt_P450_sf"/>
</dbReference>
<reference evidence="7" key="1">
    <citation type="submission" date="2018-05" db="EMBL/GenBank/DDBJ databases">
        <authorList>
            <person name="Lanie J.A."/>
            <person name="Ng W.-L."/>
            <person name="Kazmierczak K.M."/>
            <person name="Andrzejewski T.M."/>
            <person name="Davidsen T.M."/>
            <person name="Wayne K.J."/>
            <person name="Tettelin H."/>
            <person name="Glass J.I."/>
            <person name="Rusch D."/>
            <person name="Podicherti R."/>
            <person name="Tsui H.-C.T."/>
            <person name="Winkler M.E."/>
        </authorList>
    </citation>
    <scope>NUCLEOTIDE SEQUENCE</scope>
</reference>
<dbReference type="PROSITE" id="PS00086">
    <property type="entry name" value="CYTOCHROME_P450"/>
    <property type="match status" value="1"/>
</dbReference>
<dbReference type="EMBL" id="UINC01006566">
    <property type="protein sequence ID" value="SVA28307.1"/>
    <property type="molecule type" value="Genomic_DNA"/>
</dbReference>
<keyword evidence="6" id="KW-0503">Monooxygenase</keyword>
<dbReference type="Gene3D" id="1.10.630.10">
    <property type="entry name" value="Cytochrome P450"/>
    <property type="match status" value="1"/>
</dbReference>
<dbReference type="PANTHER" id="PTHR46696">
    <property type="entry name" value="P450, PUTATIVE (EUROFUNG)-RELATED"/>
    <property type="match status" value="1"/>
</dbReference>
<dbReference type="GO" id="GO:0020037">
    <property type="term" value="F:heme binding"/>
    <property type="evidence" value="ECO:0007669"/>
    <property type="project" value="InterPro"/>
</dbReference>
<dbReference type="GO" id="GO:0036199">
    <property type="term" value="F:cholest-4-en-3-one 26-monooxygenase activity"/>
    <property type="evidence" value="ECO:0007669"/>
    <property type="project" value="TreeGrafter"/>
</dbReference>
<dbReference type="GO" id="GO:0006707">
    <property type="term" value="P:cholesterol catabolic process"/>
    <property type="evidence" value="ECO:0007669"/>
    <property type="project" value="TreeGrafter"/>
</dbReference>
<accession>A0A381ULT8</accession>
<evidence type="ECO:0000256" key="6">
    <source>
        <dbReference type="ARBA" id="ARBA00023033"/>
    </source>
</evidence>
<dbReference type="PRINTS" id="PR00359">
    <property type="entry name" value="BP450"/>
</dbReference>
<evidence type="ECO:0000256" key="2">
    <source>
        <dbReference type="ARBA" id="ARBA00022617"/>
    </source>
</evidence>
<gene>
    <name evidence="7" type="ORF">METZ01_LOCUS81161</name>
</gene>
<dbReference type="Pfam" id="PF00067">
    <property type="entry name" value="p450"/>
    <property type="match status" value="1"/>
</dbReference>
<dbReference type="FunFam" id="1.10.630.10:FF:000018">
    <property type="entry name" value="Cytochrome P450 monooxygenase"/>
    <property type="match status" value="1"/>
</dbReference>
<organism evidence="7">
    <name type="scientific">marine metagenome</name>
    <dbReference type="NCBI Taxonomy" id="408172"/>
    <lineage>
        <taxon>unclassified sequences</taxon>
        <taxon>metagenomes</taxon>
        <taxon>ecological metagenomes</taxon>
    </lineage>
</organism>
<dbReference type="GO" id="GO:0008395">
    <property type="term" value="F:steroid hydroxylase activity"/>
    <property type="evidence" value="ECO:0007669"/>
    <property type="project" value="TreeGrafter"/>
</dbReference>
<evidence type="ECO:0000256" key="3">
    <source>
        <dbReference type="ARBA" id="ARBA00022723"/>
    </source>
</evidence>
<dbReference type="InterPro" id="IPR001128">
    <property type="entry name" value="Cyt_P450"/>
</dbReference>
<evidence type="ECO:0000313" key="7">
    <source>
        <dbReference type="EMBL" id="SVA28307.1"/>
    </source>
</evidence>
<dbReference type="InterPro" id="IPR017972">
    <property type="entry name" value="Cyt_P450_CS"/>
</dbReference>
<evidence type="ECO:0000256" key="4">
    <source>
        <dbReference type="ARBA" id="ARBA00023002"/>
    </source>
</evidence>
<keyword evidence="3" id="KW-0479">Metal-binding</keyword>
<evidence type="ECO:0008006" key="8">
    <source>
        <dbReference type="Google" id="ProtNLM"/>
    </source>
</evidence>
<sequence length="417" mass="46905">MGNSVLDLPLEETIPLSPEVLACPHDYNTRLRAEAPIYKCPHTGIVFVSDFETARKVLRDHETFSNRFSVAMRPDEVDEKVREVQKGGWPAVDTMLTQDPPAHRRYRGLVNQAFTARRVETLVPRMEEICHKLIDGFVQAGRCDFVDTFSVQLPVIVIGEQLGVPDEHFPLIRKWSEAAALQLSGQADTQQQIEIAHVILEFQNYFAKKLDERKTDRCDDIISDVVHARLKGERPLDTAECLSILQQLMVAGNQTTTHAIGEGMLLLIQNPEQLAKVQRRPELVDDLVEEVLRLSTPTANMWRVATCDTNLSGVEISTGTMLQVRYSSANRDDAQFDNGQVFDVTRDKINTQIAFGYGVHMCIGASLARKEMQVAFRVLLERLTNFALDVDPNELNYPPNVLLRGLAALPISFIART</sequence>
<keyword evidence="4" id="KW-0560">Oxidoreductase</keyword>
<dbReference type="PANTHER" id="PTHR46696:SF4">
    <property type="entry name" value="BIOTIN BIOSYNTHESIS CYTOCHROME P450"/>
    <property type="match status" value="1"/>
</dbReference>
<protein>
    <recommendedName>
        <fullName evidence="8">Cytochrome P450</fullName>
    </recommendedName>
</protein>
<proteinExistence type="inferred from homology"/>
<evidence type="ECO:0000256" key="5">
    <source>
        <dbReference type="ARBA" id="ARBA00023004"/>
    </source>
</evidence>
<dbReference type="GO" id="GO:0005506">
    <property type="term" value="F:iron ion binding"/>
    <property type="evidence" value="ECO:0007669"/>
    <property type="project" value="InterPro"/>
</dbReference>
<keyword evidence="5" id="KW-0408">Iron</keyword>
<name>A0A381ULT8_9ZZZZ</name>
<evidence type="ECO:0000256" key="1">
    <source>
        <dbReference type="ARBA" id="ARBA00010617"/>
    </source>
</evidence>
<dbReference type="PRINTS" id="PR00385">
    <property type="entry name" value="P450"/>
</dbReference>
<dbReference type="SUPFAM" id="SSF48264">
    <property type="entry name" value="Cytochrome P450"/>
    <property type="match status" value="1"/>
</dbReference>